<name>W9GHC7_9MICO</name>
<keyword evidence="2" id="KW-1185">Reference proteome</keyword>
<dbReference type="InterPro" id="IPR036465">
    <property type="entry name" value="vWFA_dom_sf"/>
</dbReference>
<dbReference type="AlphaFoldDB" id="W9GHC7"/>
<evidence type="ECO:0000313" key="2">
    <source>
        <dbReference type="Proteomes" id="UP000019494"/>
    </source>
</evidence>
<dbReference type="PATRIC" id="fig|584657.3.peg.2483"/>
<dbReference type="EMBL" id="AWQS01000099">
    <property type="protein sequence ID" value="EWT05626.1"/>
    <property type="molecule type" value="Genomic_DNA"/>
</dbReference>
<dbReference type="Proteomes" id="UP000019494">
    <property type="component" value="Unassembled WGS sequence"/>
</dbReference>
<dbReference type="Gene3D" id="3.40.50.410">
    <property type="entry name" value="von Willebrand factor, type A domain"/>
    <property type="match status" value="1"/>
</dbReference>
<proteinExistence type="predicted"/>
<accession>W9GHC7</accession>
<evidence type="ECO:0000313" key="1">
    <source>
        <dbReference type="EMBL" id="EWT05626.1"/>
    </source>
</evidence>
<gene>
    <name evidence="1" type="ORF">N864_03565</name>
</gene>
<reference evidence="2" key="1">
    <citation type="submission" date="2013-08" db="EMBL/GenBank/DDBJ databases">
        <title>Intrasporangium oryzae NRRL B-24470.</title>
        <authorList>
            <person name="Liu H."/>
            <person name="Wang G."/>
        </authorList>
    </citation>
    <scope>NUCLEOTIDE SEQUENCE [LARGE SCALE GENOMIC DNA]</scope>
    <source>
        <strain evidence="2">Q5-1</strain>
    </source>
</reference>
<comment type="caution">
    <text evidence="1">The sequence shown here is derived from an EMBL/GenBank/DDBJ whole genome shotgun (WGS) entry which is preliminary data.</text>
</comment>
<organism evidence="1 2">
    <name type="scientific">Intrasporangium chromatireducens Q5-1</name>
    <dbReference type="NCBI Taxonomy" id="584657"/>
    <lineage>
        <taxon>Bacteria</taxon>
        <taxon>Bacillati</taxon>
        <taxon>Actinomycetota</taxon>
        <taxon>Actinomycetes</taxon>
        <taxon>Micrococcales</taxon>
        <taxon>Intrasporangiaceae</taxon>
        <taxon>Intrasporangium</taxon>
    </lineage>
</organism>
<dbReference type="SUPFAM" id="SSF53300">
    <property type="entry name" value="vWA-like"/>
    <property type="match status" value="1"/>
</dbReference>
<sequence length="217" mass="23979">MTDPNLTHLYFLLDRSGSMQSIKTDTEGGFDAFIAEQRATPGECRVTLAQFDDEYEEVYRDLPVAEVPPLQLHPRGTTALLDSIGRLIGDAGVRLAGLPEHERPGTVIVGIMTDGQENASREMSHSQIKTLIERQTNDYNWRFLYMGADQDAIEVGARIGVSADHSMTYARGRVGAMMRMTSANISRTRAAAARGADREELDALLAYSQEQRGEAQE</sequence>
<dbReference type="RefSeq" id="WP_034717138.1">
    <property type="nucleotide sequence ID" value="NZ_AWQS01000099.1"/>
</dbReference>
<protein>
    <submittedName>
        <fullName evidence="1">von Willebrand factor A</fullName>
    </submittedName>
</protein>
<dbReference type="OrthoDB" id="9790144at2"/>